<name>A0ABS6KA89_9FIRM</name>
<dbReference type="PANTHER" id="PTHR34978:SF3">
    <property type="entry name" value="SLR0241 PROTEIN"/>
    <property type="match status" value="1"/>
</dbReference>
<proteinExistence type="predicted"/>
<dbReference type="InterPro" id="IPR008756">
    <property type="entry name" value="Peptidase_M56"/>
</dbReference>
<keyword evidence="2" id="KW-0812">Transmembrane</keyword>
<organism evidence="4 5">
    <name type="scientific">Diplocloster modestus</name>
    <dbReference type="NCBI Taxonomy" id="2850322"/>
    <lineage>
        <taxon>Bacteria</taxon>
        <taxon>Bacillati</taxon>
        <taxon>Bacillota</taxon>
        <taxon>Clostridia</taxon>
        <taxon>Lachnospirales</taxon>
        <taxon>Lachnospiraceae</taxon>
        <taxon>Diplocloster</taxon>
    </lineage>
</organism>
<keyword evidence="2" id="KW-0472">Membrane</keyword>
<evidence type="ECO:0000259" key="3">
    <source>
        <dbReference type="Pfam" id="PF05569"/>
    </source>
</evidence>
<dbReference type="RefSeq" id="WP_158352208.1">
    <property type="nucleotide sequence ID" value="NZ_JAHQCX010000011.1"/>
</dbReference>
<accession>A0ABS6KA89</accession>
<keyword evidence="2" id="KW-1133">Transmembrane helix</keyword>
<keyword evidence="5" id="KW-1185">Reference proteome</keyword>
<dbReference type="EMBL" id="JAHQCX010000011">
    <property type="protein sequence ID" value="MBU9727426.1"/>
    <property type="molecule type" value="Genomic_DNA"/>
</dbReference>
<dbReference type="InterPro" id="IPR052173">
    <property type="entry name" value="Beta-lactam_resp_regulator"/>
</dbReference>
<feature type="transmembrane region" description="Helical" evidence="2">
    <location>
        <begin position="288"/>
        <end position="307"/>
    </location>
</feature>
<gene>
    <name evidence="4" type="ORF">KTH90_15540</name>
</gene>
<feature type="transmembrane region" description="Helical" evidence="2">
    <location>
        <begin position="114"/>
        <end position="133"/>
    </location>
</feature>
<feature type="domain" description="Peptidase M56" evidence="3">
    <location>
        <begin position="8"/>
        <end position="280"/>
    </location>
</feature>
<reference evidence="4 5" key="1">
    <citation type="submission" date="2021-06" db="EMBL/GenBank/DDBJ databases">
        <title>Description of novel taxa of the family Lachnospiraceae.</title>
        <authorList>
            <person name="Chaplin A.V."/>
            <person name="Sokolova S.R."/>
            <person name="Pikina A.P."/>
            <person name="Korzhanova M."/>
            <person name="Belova V."/>
            <person name="Korostin D."/>
            <person name="Efimov B.A."/>
        </authorList>
    </citation>
    <scope>NUCLEOTIDE SEQUENCE [LARGE SCALE GENOMIC DNA]</scope>
    <source>
        <strain evidence="4 5">ASD4241</strain>
    </source>
</reference>
<evidence type="ECO:0000313" key="5">
    <source>
        <dbReference type="Proteomes" id="UP001314681"/>
    </source>
</evidence>
<evidence type="ECO:0000256" key="1">
    <source>
        <dbReference type="SAM" id="MobiDB-lite"/>
    </source>
</evidence>
<dbReference type="PANTHER" id="PTHR34978">
    <property type="entry name" value="POSSIBLE SENSOR-TRANSDUCER PROTEIN BLAR"/>
    <property type="match status" value="1"/>
</dbReference>
<feature type="region of interest" description="Disordered" evidence="1">
    <location>
        <begin position="315"/>
        <end position="338"/>
    </location>
</feature>
<dbReference type="Proteomes" id="UP001314681">
    <property type="component" value="Unassembled WGS sequence"/>
</dbReference>
<feature type="transmembrane region" description="Helical" evidence="2">
    <location>
        <begin position="6"/>
        <end position="28"/>
    </location>
</feature>
<feature type="compositionally biased region" description="Polar residues" evidence="1">
    <location>
        <begin position="324"/>
        <end position="336"/>
    </location>
</feature>
<feature type="transmembrane region" description="Helical" evidence="2">
    <location>
        <begin position="198"/>
        <end position="221"/>
    </location>
</feature>
<sequence>MEGAFLSIFHMSLVSSYIIAVVFIIRLLLKRSPKLFSYLLWGIVFIRLICPLSFESVISLIPARVNEMRFEQLIPQETGAFVQDPQVHAESKENIYNPIYDAVADQSPHLSVNAILAVLWIGTAAGLVLYNLLSFRRLRRKLTDAEPIGCNIYISGHIRTPFVIGLFRPAIYLPGGLTSEEEEYIIRHEQVHISRRDYLVKAAAFFITCVHWFNPLVWIAFILMNRDMEMACDERVLREMGNDIKKDYSSSLLSMAIHENGVLSAPLAFGENAVKSRVKNVLRYKKPALGLLLFVALICAASACGLLTDPKGNTNAKEPPVTQPPSLNQRSDTSIPKTPEALAESWAKAFTDRDGERISQLLSDQKQFEELGGEILDDGSYFFGWSSPWPWEDDYQIVMGTENSMVIYYNANVSDPHITVWRNDITYEESDGGYLVSDVRFTEYDRISSAAEFDAVYFRQGEYVIPDYKAKGLSGPLQEHYDTNMNADYYTPLTEPDYAAQWQLNLTDGTTDIVSEGDGEAAVSYHWTDGAVMIQMYQPERQGEDGIWIVRSAGKE</sequence>
<feature type="transmembrane region" description="Helical" evidence="2">
    <location>
        <begin position="35"/>
        <end position="54"/>
    </location>
</feature>
<evidence type="ECO:0000256" key="2">
    <source>
        <dbReference type="SAM" id="Phobius"/>
    </source>
</evidence>
<protein>
    <submittedName>
        <fullName evidence="4">M56 family metallopeptidase</fullName>
    </submittedName>
</protein>
<dbReference type="Pfam" id="PF05569">
    <property type="entry name" value="Peptidase_M56"/>
    <property type="match status" value="1"/>
</dbReference>
<dbReference type="CDD" id="cd07341">
    <property type="entry name" value="M56_BlaR1_MecR1_like"/>
    <property type="match status" value="1"/>
</dbReference>
<comment type="caution">
    <text evidence="4">The sequence shown here is derived from an EMBL/GenBank/DDBJ whole genome shotgun (WGS) entry which is preliminary data.</text>
</comment>
<evidence type="ECO:0000313" key="4">
    <source>
        <dbReference type="EMBL" id="MBU9727426.1"/>
    </source>
</evidence>